<evidence type="ECO:0000313" key="9">
    <source>
        <dbReference type="EMBL" id="MBN3326036.1"/>
    </source>
</evidence>
<evidence type="ECO:0000313" key="10">
    <source>
        <dbReference type="Proteomes" id="UP000736164"/>
    </source>
</evidence>
<evidence type="ECO:0000256" key="5">
    <source>
        <dbReference type="ARBA" id="ARBA00022692"/>
    </source>
</evidence>
<keyword evidence="5 8" id="KW-0812">Transmembrane</keyword>
<dbReference type="Proteomes" id="UP000736164">
    <property type="component" value="Unassembled WGS sequence"/>
</dbReference>
<feature type="transmembrane region" description="Helical" evidence="8">
    <location>
        <begin position="516"/>
        <end position="535"/>
    </location>
</feature>
<feature type="non-terminal residue" evidence="9">
    <location>
        <position position="979"/>
    </location>
</feature>
<dbReference type="AlphaFoldDB" id="A0A8J7TKP2"/>
<comment type="similarity">
    <text evidence="2">Belongs to the glycosyltransferase 92 family.</text>
</comment>
<protein>
    <submittedName>
        <fullName evidence="9">YSNK protein</fullName>
    </submittedName>
</protein>
<comment type="subcellular location">
    <subcellularLocation>
        <location evidence="1">Membrane</location>
        <topology evidence="1">Single-pass membrane protein</topology>
    </subcellularLocation>
</comment>
<dbReference type="InterPro" id="IPR008166">
    <property type="entry name" value="Glyco_transf_92"/>
</dbReference>
<dbReference type="GO" id="GO:0016757">
    <property type="term" value="F:glycosyltransferase activity"/>
    <property type="evidence" value="ECO:0007669"/>
    <property type="project" value="UniProtKB-KW"/>
</dbReference>
<dbReference type="PANTHER" id="PTHR21461">
    <property type="entry name" value="GLYCOSYLTRANSFERASE FAMILY 92 PROTEIN"/>
    <property type="match status" value="1"/>
</dbReference>
<organism evidence="9 10">
    <name type="scientific">Atractosteus spatula</name>
    <name type="common">Alligator gar</name>
    <name type="synonym">Lepisosteus spatula</name>
    <dbReference type="NCBI Taxonomy" id="7917"/>
    <lineage>
        <taxon>Eukaryota</taxon>
        <taxon>Metazoa</taxon>
        <taxon>Chordata</taxon>
        <taxon>Craniata</taxon>
        <taxon>Vertebrata</taxon>
        <taxon>Euteleostomi</taxon>
        <taxon>Actinopterygii</taxon>
        <taxon>Neopterygii</taxon>
        <taxon>Holostei</taxon>
        <taxon>Semionotiformes</taxon>
        <taxon>Lepisosteidae</taxon>
        <taxon>Atractosteus</taxon>
    </lineage>
</organism>
<comment type="caution">
    <text evidence="9">The sequence shown here is derived from an EMBL/GenBank/DDBJ whole genome shotgun (WGS) entry which is preliminary data.</text>
</comment>
<evidence type="ECO:0000256" key="2">
    <source>
        <dbReference type="ARBA" id="ARBA00007647"/>
    </source>
</evidence>
<dbReference type="PANTHER" id="PTHR21461:SF52">
    <property type="entry name" value="GLYCOSYLTRANSFERASE FAMILY 92 PROTEIN"/>
    <property type="match status" value="1"/>
</dbReference>
<feature type="non-terminal residue" evidence="9">
    <location>
        <position position="1"/>
    </location>
</feature>
<evidence type="ECO:0000256" key="3">
    <source>
        <dbReference type="ARBA" id="ARBA00022676"/>
    </source>
</evidence>
<keyword evidence="10" id="KW-1185">Reference proteome</keyword>
<evidence type="ECO:0000256" key="4">
    <source>
        <dbReference type="ARBA" id="ARBA00022679"/>
    </source>
</evidence>
<gene>
    <name evidence="9" type="primary">F13g3.3_0</name>
    <name evidence="9" type="ORF">GTO95_0009135</name>
</gene>
<evidence type="ECO:0000256" key="7">
    <source>
        <dbReference type="ARBA" id="ARBA00023136"/>
    </source>
</evidence>
<dbReference type="GO" id="GO:0016020">
    <property type="term" value="C:membrane"/>
    <property type="evidence" value="ECO:0007669"/>
    <property type="project" value="UniProtKB-SubCell"/>
</dbReference>
<proteinExistence type="inferred from homology"/>
<evidence type="ECO:0000256" key="6">
    <source>
        <dbReference type="ARBA" id="ARBA00022989"/>
    </source>
</evidence>
<dbReference type="Pfam" id="PF01697">
    <property type="entry name" value="Glyco_transf_92"/>
    <property type="match status" value="2"/>
</dbReference>
<evidence type="ECO:0000256" key="1">
    <source>
        <dbReference type="ARBA" id="ARBA00004167"/>
    </source>
</evidence>
<keyword evidence="3" id="KW-0328">Glycosyltransferase</keyword>
<keyword evidence="7 8" id="KW-0472">Membrane</keyword>
<keyword evidence="6 8" id="KW-1133">Transmembrane helix</keyword>
<reference evidence="9" key="1">
    <citation type="journal article" date="2021" name="Cell">
        <title>Tracing the genetic footprints of vertebrate landing in non-teleost ray-finned fishes.</title>
        <authorList>
            <person name="Bi X."/>
            <person name="Wang K."/>
            <person name="Yang L."/>
            <person name="Pan H."/>
            <person name="Jiang H."/>
            <person name="Wei Q."/>
            <person name="Fang M."/>
            <person name="Yu H."/>
            <person name="Zhu C."/>
            <person name="Cai Y."/>
            <person name="He Y."/>
            <person name="Gan X."/>
            <person name="Zeng H."/>
            <person name="Yu D."/>
            <person name="Zhu Y."/>
            <person name="Jiang H."/>
            <person name="Qiu Q."/>
            <person name="Yang H."/>
            <person name="Zhang Y.E."/>
            <person name="Wang W."/>
            <person name="Zhu M."/>
            <person name="He S."/>
            <person name="Zhang G."/>
        </authorList>
    </citation>
    <scope>NUCLEOTIDE SEQUENCE</scope>
    <source>
        <strain evidence="9">Allg_001</strain>
    </source>
</reference>
<keyword evidence="4" id="KW-0808">Transferase</keyword>
<dbReference type="GO" id="GO:0005737">
    <property type="term" value="C:cytoplasm"/>
    <property type="evidence" value="ECO:0007669"/>
    <property type="project" value="TreeGrafter"/>
</dbReference>
<name>A0A8J7TKP2_ATRSP</name>
<sequence>MKKRYLIITTLGVFTFLSIILVNLNDSLRTLCYSVLVAGKETKGTEHQTTPAETQAITVAKTSEICGARENKKPLINVRGTKTYVVSPYFEHRYGDRGHIHIVSIVLRSEDADHHCLFCCEGQRRSTSPADCHIHTDHFGFAYGTADLLCSVPEDCRDPTHLAVYAGPMGEGGAPFMPIGNPEPRSADFPLEFTVCISAMFQDYNNVLQAVQALEMYRLLGVDKVAIYKTSCGPEMERVLQYYSSRDFVDIIPWPITSYINVSNGWNSREYPGDLHYYGQIAALNDCVYRFMYKTKYIALHDLDEIILPLHLENWRELMDQLELQHGRDASFEFENHVFPTVYEEESGKFKLREWAGVPGVNVLEHIHREPNIPTEFNAFKVIVNPRMVYEATVHGFLNLKSQSVRVPHEIARMYHIRRPLRHDIKRTDLIQDNRLWHYSSKLVTAVNEGQGKGWESLLDCILQGSGLTEACCSAIRGWVDDYTVQTDKMPTVDEDLENAPLHTRATAKIKSGKKLIFTLILFLFVFLFLLFLNARTRSILTWDKPLPKNTGGEKINHHIAREKRNNQTTKRGCSPHSGPGKICTSVEEAATLHHVGGTKTYVVSPYFEHRKGQRQVRIISIVDRTENAVHYCLFSCADHLASTQATTNVHGSHFGFQYGTADLLCAVPDGCDPTHVAVYTNQGQPQNMSFLPVQNRQARDAGFPAEFAVCISTMFGNFDNVLQFVQAMEMYRILGAQKVAIYKSQCSPAMETVLDYYTGVGFVEVIPWPIDSYIKVSSSWTPSLSPGDLHYYGQIPALNDCVYRYMYQTRYLLLNDIDEIILPLKAKNWRDLVSDLEAQYGNTSSFYFENNVFRNNVFEESGKFKISEWQGIPGVNFLQHIYREPIPKPHFTTGKLMVNPRNVFQLSVHHVLEQTGATVEVPDQLGRLYHIRRPKQDNLKEEDLIRDEGLWTYASELTEAVTHVFKKTNLLKKLEDRS</sequence>
<feature type="transmembrane region" description="Helical" evidence="8">
    <location>
        <begin position="5"/>
        <end position="24"/>
    </location>
</feature>
<evidence type="ECO:0000256" key="8">
    <source>
        <dbReference type="SAM" id="Phobius"/>
    </source>
</evidence>
<accession>A0A8J7TKP2</accession>
<dbReference type="EMBL" id="JAAWVO010078527">
    <property type="protein sequence ID" value="MBN3326036.1"/>
    <property type="molecule type" value="Genomic_DNA"/>
</dbReference>